<feature type="non-terminal residue" evidence="1">
    <location>
        <position position="1"/>
    </location>
</feature>
<dbReference type="AlphaFoldDB" id="A0A0K2TRG2"/>
<accession>A0A0K2TRG2</accession>
<evidence type="ECO:0000313" key="1">
    <source>
        <dbReference type="EMBL" id="CDW28262.1"/>
    </source>
</evidence>
<dbReference type="EMBL" id="HACA01010901">
    <property type="protein sequence ID" value="CDW28262.1"/>
    <property type="molecule type" value="Transcribed_RNA"/>
</dbReference>
<sequence>GGGGGRGTKYSYKVFFLVRSHRDWSCKMNVVTLTI</sequence>
<reference evidence="1" key="1">
    <citation type="submission" date="2014-05" db="EMBL/GenBank/DDBJ databases">
        <authorList>
            <person name="Chronopoulou M."/>
        </authorList>
    </citation>
    <scope>NUCLEOTIDE SEQUENCE</scope>
    <source>
        <tissue evidence="1">Whole organism</tissue>
    </source>
</reference>
<proteinExistence type="predicted"/>
<name>A0A0K2TRG2_LEPSM</name>
<protein>
    <submittedName>
        <fullName evidence="1">Uncharacterized protein</fullName>
    </submittedName>
</protein>
<organism evidence="1">
    <name type="scientific">Lepeophtheirus salmonis</name>
    <name type="common">Salmon louse</name>
    <name type="synonym">Caligus salmonis</name>
    <dbReference type="NCBI Taxonomy" id="72036"/>
    <lineage>
        <taxon>Eukaryota</taxon>
        <taxon>Metazoa</taxon>
        <taxon>Ecdysozoa</taxon>
        <taxon>Arthropoda</taxon>
        <taxon>Crustacea</taxon>
        <taxon>Multicrustacea</taxon>
        <taxon>Hexanauplia</taxon>
        <taxon>Copepoda</taxon>
        <taxon>Siphonostomatoida</taxon>
        <taxon>Caligidae</taxon>
        <taxon>Lepeophtheirus</taxon>
    </lineage>
</organism>